<name>A0ABU2L1R9_9ACTN</name>
<evidence type="ECO:0000313" key="3">
    <source>
        <dbReference type="Proteomes" id="UP001183388"/>
    </source>
</evidence>
<reference evidence="3" key="1">
    <citation type="submission" date="2023-07" db="EMBL/GenBank/DDBJ databases">
        <title>30 novel species of actinomycetes from the DSMZ collection.</title>
        <authorList>
            <person name="Nouioui I."/>
        </authorList>
    </citation>
    <scope>NUCLEOTIDE SEQUENCE [LARGE SCALE GENOMIC DNA]</scope>
    <source>
        <strain evidence="3">DSM 44917</strain>
    </source>
</reference>
<proteinExistence type="predicted"/>
<gene>
    <name evidence="2" type="ORF">RM780_00020</name>
</gene>
<sequence length="142" mass="14588">MTDITVQSETTTEPGSGSAKPPRPVAPKDHHASSEPAVAGPPRPRPQDQQVSDEPVDAGRDGDAEETAADEAGDSAAVTVPGQRKPAQAGGRKPAPADGKKDDPRLTRPPRPVTPSDHHASSEPAGDAVPPRRPAPADSRPS</sequence>
<feature type="compositionally biased region" description="Polar residues" evidence="1">
    <location>
        <begin position="1"/>
        <end position="15"/>
    </location>
</feature>
<accession>A0ABU2L1R9</accession>
<organism evidence="2 3">
    <name type="scientific">Streptomyces boetiae</name>
    <dbReference type="NCBI Taxonomy" id="3075541"/>
    <lineage>
        <taxon>Bacteria</taxon>
        <taxon>Bacillati</taxon>
        <taxon>Actinomycetota</taxon>
        <taxon>Actinomycetes</taxon>
        <taxon>Kitasatosporales</taxon>
        <taxon>Streptomycetaceae</taxon>
        <taxon>Streptomyces</taxon>
    </lineage>
</organism>
<comment type="caution">
    <text evidence="2">The sequence shown here is derived from an EMBL/GenBank/DDBJ whole genome shotgun (WGS) entry which is preliminary data.</text>
</comment>
<feature type="region of interest" description="Disordered" evidence="1">
    <location>
        <begin position="1"/>
        <end position="142"/>
    </location>
</feature>
<evidence type="ECO:0000313" key="2">
    <source>
        <dbReference type="EMBL" id="MDT0305351.1"/>
    </source>
</evidence>
<keyword evidence="3" id="KW-1185">Reference proteome</keyword>
<feature type="compositionally biased region" description="Acidic residues" evidence="1">
    <location>
        <begin position="63"/>
        <end position="73"/>
    </location>
</feature>
<dbReference type="Proteomes" id="UP001183388">
    <property type="component" value="Unassembled WGS sequence"/>
</dbReference>
<dbReference type="EMBL" id="JAVREN010000001">
    <property type="protein sequence ID" value="MDT0305351.1"/>
    <property type="molecule type" value="Genomic_DNA"/>
</dbReference>
<evidence type="ECO:0000256" key="1">
    <source>
        <dbReference type="SAM" id="MobiDB-lite"/>
    </source>
</evidence>
<protein>
    <submittedName>
        <fullName evidence="2">Uncharacterized protein</fullName>
    </submittedName>
</protein>
<dbReference type="RefSeq" id="WP_311628271.1">
    <property type="nucleotide sequence ID" value="NZ_JAVREN010000001.1"/>
</dbReference>